<dbReference type="Proteomes" id="UP000605733">
    <property type="component" value="Unassembled WGS sequence"/>
</dbReference>
<dbReference type="InterPro" id="IPR014807">
    <property type="entry name" value="Coa1"/>
</dbReference>
<protein>
    <recommendedName>
        <fullName evidence="4">Cytochrome oxidase complex assembly protein 1</fullName>
    </recommendedName>
</protein>
<dbReference type="EMBL" id="BMIX01000002">
    <property type="protein sequence ID" value="GGG28795.1"/>
    <property type="molecule type" value="Genomic_DNA"/>
</dbReference>
<evidence type="ECO:0000313" key="2">
    <source>
        <dbReference type="EMBL" id="GGG28795.1"/>
    </source>
</evidence>
<organism evidence="2 3">
    <name type="scientific">Christiangramia forsetii</name>
    <dbReference type="NCBI Taxonomy" id="411153"/>
    <lineage>
        <taxon>Bacteria</taxon>
        <taxon>Pseudomonadati</taxon>
        <taxon>Bacteroidota</taxon>
        <taxon>Flavobacteriia</taxon>
        <taxon>Flavobacteriales</taxon>
        <taxon>Flavobacteriaceae</taxon>
        <taxon>Christiangramia</taxon>
    </lineage>
</organism>
<name>A0ABQ1WGM0_9FLAO</name>
<keyword evidence="1" id="KW-0472">Membrane</keyword>
<sequence>MKENWLNRNYKWSVPLVSLIIVIIYLFASSGFGKISSDLAQAYADKELYQTAIDKANKDLRVIETIGKIQPIDKMTILNGEVNYSKDNKSVTSTIKVLGDKGKAKLDLIAHRNAKKWKYEQLNIRVINPTKSTQTIEVIKSEK</sequence>
<comment type="caution">
    <text evidence="2">The sequence shown here is derived from an EMBL/GenBank/DDBJ whole genome shotgun (WGS) entry which is preliminary data.</text>
</comment>
<keyword evidence="3" id="KW-1185">Reference proteome</keyword>
<accession>A0ABQ1WGM0</accession>
<evidence type="ECO:0008006" key="4">
    <source>
        <dbReference type="Google" id="ProtNLM"/>
    </source>
</evidence>
<keyword evidence="1" id="KW-1133">Transmembrane helix</keyword>
<dbReference type="RefSeq" id="WP_011711333.1">
    <property type="nucleotide sequence ID" value="NZ_BMIX01000002.1"/>
</dbReference>
<evidence type="ECO:0000313" key="3">
    <source>
        <dbReference type="Proteomes" id="UP000605733"/>
    </source>
</evidence>
<dbReference type="Pfam" id="PF08695">
    <property type="entry name" value="Coa1"/>
    <property type="match status" value="1"/>
</dbReference>
<keyword evidence="1" id="KW-0812">Transmembrane</keyword>
<reference evidence="3" key="1">
    <citation type="journal article" date="2019" name="Int. J. Syst. Evol. Microbiol.">
        <title>The Global Catalogue of Microorganisms (GCM) 10K type strain sequencing project: providing services to taxonomists for standard genome sequencing and annotation.</title>
        <authorList>
            <consortium name="The Broad Institute Genomics Platform"/>
            <consortium name="The Broad Institute Genome Sequencing Center for Infectious Disease"/>
            <person name="Wu L."/>
            <person name="Ma J."/>
        </authorList>
    </citation>
    <scope>NUCLEOTIDE SEQUENCE [LARGE SCALE GENOMIC DNA]</scope>
    <source>
        <strain evidence="3">CGMCC 1.15422</strain>
    </source>
</reference>
<feature type="transmembrane region" description="Helical" evidence="1">
    <location>
        <begin position="12"/>
        <end position="28"/>
    </location>
</feature>
<proteinExistence type="predicted"/>
<evidence type="ECO:0000256" key="1">
    <source>
        <dbReference type="SAM" id="Phobius"/>
    </source>
</evidence>
<gene>
    <name evidence="2" type="ORF">GCM10011532_10330</name>
</gene>